<organism evidence="1 2">
    <name type="scientific">Xylanibacter ruminicola</name>
    <name type="common">Prevotella ruminicola</name>
    <dbReference type="NCBI Taxonomy" id="839"/>
    <lineage>
        <taxon>Bacteria</taxon>
        <taxon>Pseudomonadati</taxon>
        <taxon>Bacteroidota</taxon>
        <taxon>Bacteroidia</taxon>
        <taxon>Bacteroidales</taxon>
        <taxon>Prevotellaceae</taxon>
        <taxon>Xylanibacter</taxon>
    </lineage>
</organism>
<accession>A0A1H5S5P2</accession>
<dbReference type="Pfam" id="PF14109">
    <property type="entry name" value="GldH_lipo"/>
    <property type="match status" value="1"/>
</dbReference>
<dbReference type="InterPro" id="IPR020018">
    <property type="entry name" value="Motility-assoc_lipoprot_GldH"/>
</dbReference>
<keyword evidence="1" id="KW-0449">Lipoprotein</keyword>
<protein>
    <submittedName>
        <fullName evidence="1">Gliding motility-associated lipoprotein GldH</fullName>
    </submittedName>
</protein>
<evidence type="ECO:0000313" key="2">
    <source>
        <dbReference type="Proteomes" id="UP000236735"/>
    </source>
</evidence>
<name>A0A1H5S5P2_XYLRU</name>
<dbReference type="EMBL" id="FNUV01000001">
    <property type="protein sequence ID" value="SEF45664.1"/>
    <property type="molecule type" value="Genomic_DNA"/>
</dbReference>
<sequence>MPRNSMRNKIATLLLLIITLGMVSCDDKTVYHHYEHVPGYVWEKNDTLTFSIPPVAEEGTYQEQLEMRINGDYPFLSLTMLVDEHILPLGGSHRYAYTCELMDKYGTPLGEGVSYYQYRFDMNEVNLNKGDSLVVYIVHNMKRELIPGISDVGLRLRRK</sequence>
<reference evidence="1 2" key="1">
    <citation type="submission" date="2016-10" db="EMBL/GenBank/DDBJ databases">
        <authorList>
            <person name="de Groot N.N."/>
        </authorList>
    </citation>
    <scope>NUCLEOTIDE SEQUENCE [LARGE SCALE GENOMIC DNA]</scope>
    <source>
        <strain evidence="1 2">AR32</strain>
    </source>
</reference>
<proteinExistence type="predicted"/>
<dbReference type="NCBIfam" id="TIGR03511">
    <property type="entry name" value="GldH_lipo"/>
    <property type="match status" value="1"/>
</dbReference>
<evidence type="ECO:0000313" key="1">
    <source>
        <dbReference type="EMBL" id="SEF45664.1"/>
    </source>
</evidence>
<dbReference type="Proteomes" id="UP000236735">
    <property type="component" value="Unassembled WGS sequence"/>
</dbReference>
<dbReference type="AlphaFoldDB" id="A0A1H5S5P2"/>
<gene>
    <name evidence="1" type="ORF">SAMN05216354_0518</name>
</gene>
<dbReference type="PROSITE" id="PS51257">
    <property type="entry name" value="PROKAR_LIPOPROTEIN"/>
    <property type="match status" value="1"/>
</dbReference>